<dbReference type="KEGG" id="ncb:C0V82_16940"/>
<proteinExistence type="predicted"/>
<evidence type="ECO:0000313" key="1">
    <source>
        <dbReference type="EMBL" id="AUN32103.1"/>
    </source>
</evidence>
<gene>
    <name evidence="1" type="ORF">C0V82_16940</name>
</gene>
<dbReference type="RefSeq" id="WP_102113653.1">
    <property type="nucleotide sequence ID" value="NZ_BMGN01000006.1"/>
</dbReference>
<sequence length="473" mass="49811">MSLKSTLLVGAAVAVLAAGPAVAQSAAPSQAQIDALAAQIQALQGQLTSLKDSVAKESAANKKALEAMPKVTADGGRIRVQTADKAFDAAIRARLHMDYGFGNGGKNFTADGTDGFGIRRAFLGVAGKVYTDWTYEVTANFAGNRGGGAQIQAANIGYTGIKDWTIVAGVMQPKFTLDDSTSSNDIAFMERAPIGNIVVGIGGSDSRTAIGMTNKGTSHFVAAYVTGNSTNTTGSFDDQVNLLGRAAYAFWQANEGSAGIGVSGVLQTTPQATARPVAAGTATTSIGFGDRPGLRIGGTDTSYRLTNVTVNQIDSAYAYGADLGVNYKSFWAAAEYYNFGAEYADRTASGAVQTLADPEFSGYYVSAGYILTGERRNYNIGEWSGVKPSWPVGQNGMGAWEIAARYSQVDLIDRAAGISTGTAGKETNWTLGLNWYVNPAIRIMLNHVISKTERANGQEVELDLTAMRMQFQF</sequence>
<dbReference type="Pfam" id="PF07396">
    <property type="entry name" value="Porin_O_P"/>
    <property type="match status" value="1"/>
</dbReference>
<dbReference type="AlphaFoldDB" id="A0A2K9NG51"/>
<dbReference type="Gene3D" id="2.40.160.10">
    <property type="entry name" value="Porin"/>
    <property type="match status" value="1"/>
</dbReference>
<dbReference type="Proteomes" id="UP000234752">
    <property type="component" value="Chromosome eg_2"/>
</dbReference>
<dbReference type="OrthoDB" id="7217987at2"/>
<name>A0A2K9NG51_9PROT</name>
<reference evidence="1 2" key="1">
    <citation type="submission" date="2017-12" db="EMBL/GenBank/DDBJ databases">
        <title>Genomes of bacteria within cyanobacterial aggregates.</title>
        <authorList>
            <person name="Cai H."/>
        </authorList>
    </citation>
    <scope>NUCLEOTIDE SEQUENCE [LARGE SCALE GENOMIC DNA]</scope>
    <source>
        <strain evidence="1 2">TH16</strain>
    </source>
</reference>
<dbReference type="EMBL" id="CP025612">
    <property type="protein sequence ID" value="AUN32103.1"/>
    <property type="molecule type" value="Genomic_DNA"/>
</dbReference>
<dbReference type="InterPro" id="IPR023614">
    <property type="entry name" value="Porin_dom_sf"/>
</dbReference>
<accession>A0A2K9NG51</accession>
<dbReference type="InterPro" id="IPR010870">
    <property type="entry name" value="Porin_O/P"/>
</dbReference>
<evidence type="ECO:0000313" key="2">
    <source>
        <dbReference type="Proteomes" id="UP000234752"/>
    </source>
</evidence>
<organism evidence="1 2">
    <name type="scientific">Niveispirillum cyanobacteriorum</name>
    <dbReference type="NCBI Taxonomy" id="1612173"/>
    <lineage>
        <taxon>Bacteria</taxon>
        <taxon>Pseudomonadati</taxon>
        <taxon>Pseudomonadota</taxon>
        <taxon>Alphaproteobacteria</taxon>
        <taxon>Rhodospirillales</taxon>
        <taxon>Azospirillaceae</taxon>
        <taxon>Niveispirillum</taxon>
    </lineage>
</organism>
<dbReference type="SUPFAM" id="SSF56935">
    <property type="entry name" value="Porins"/>
    <property type="match status" value="1"/>
</dbReference>
<protein>
    <submittedName>
        <fullName evidence="1">Uncharacterized protein</fullName>
    </submittedName>
</protein>
<keyword evidence="2" id="KW-1185">Reference proteome</keyword>